<dbReference type="GO" id="GO:0004519">
    <property type="term" value="F:endonuclease activity"/>
    <property type="evidence" value="ECO:0007669"/>
    <property type="project" value="UniProtKB-KW"/>
</dbReference>
<proteinExistence type="predicted"/>
<evidence type="ECO:0000313" key="2">
    <source>
        <dbReference type="EMBL" id="ERJ57200.1"/>
    </source>
</evidence>
<keyword evidence="2" id="KW-0540">Nuclease</keyword>
<keyword evidence="2" id="KW-0255">Endonuclease</keyword>
<dbReference type="eggNOG" id="COG2374">
    <property type="taxonomic scope" value="Bacteria"/>
</dbReference>
<dbReference type="EMBL" id="ATDL01000022">
    <property type="protein sequence ID" value="ERJ57200.1"/>
    <property type="molecule type" value="Genomic_DNA"/>
</dbReference>
<dbReference type="STRING" id="1346330.M472_00325"/>
<comment type="caution">
    <text evidence="2">The sequence shown here is derived from an EMBL/GenBank/DDBJ whole genome shotgun (WGS) entry which is preliminary data.</text>
</comment>
<dbReference type="PATRIC" id="fig|1346330.5.peg.3926"/>
<dbReference type="OrthoDB" id="9802724at2"/>
<dbReference type="PANTHER" id="PTHR42834:SF1">
    <property type="entry name" value="ENDONUCLEASE_EXONUCLEASE_PHOSPHATASE FAMILY PROTEIN (AFU_ORTHOLOGUE AFUA_3G09210)"/>
    <property type="match status" value="1"/>
</dbReference>
<organism evidence="2 3">
    <name type="scientific">Sphingobacterium paucimobilis HER1398</name>
    <dbReference type="NCBI Taxonomy" id="1346330"/>
    <lineage>
        <taxon>Bacteria</taxon>
        <taxon>Pseudomonadati</taxon>
        <taxon>Bacteroidota</taxon>
        <taxon>Sphingobacteriia</taxon>
        <taxon>Sphingobacteriales</taxon>
        <taxon>Sphingobacteriaceae</taxon>
        <taxon>Sphingobacterium</taxon>
    </lineage>
</organism>
<evidence type="ECO:0000313" key="3">
    <source>
        <dbReference type="Proteomes" id="UP000016584"/>
    </source>
</evidence>
<dbReference type="Proteomes" id="UP000016584">
    <property type="component" value="Unassembled WGS sequence"/>
</dbReference>
<keyword evidence="3" id="KW-1185">Reference proteome</keyword>
<dbReference type="AlphaFoldDB" id="U2HPI6"/>
<accession>U2HPI6</accession>
<dbReference type="SUPFAM" id="SSF56219">
    <property type="entry name" value="DNase I-like"/>
    <property type="match status" value="1"/>
</dbReference>
<dbReference type="Pfam" id="PF19580">
    <property type="entry name" value="Exo_endo_phos_3"/>
    <property type="match status" value="1"/>
</dbReference>
<dbReference type="InterPro" id="IPR005135">
    <property type="entry name" value="Endo/exonuclease/phosphatase"/>
</dbReference>
<dbReference type="PANTHER" id="PTHR42834">
    <property type="entry name" value="ENDONUCLEASE/EXONUCLEASE/PHOSPHATASE FAMILY PROTEIN (AFU_ORTHOLOGUE AFUA_3G09210)"/>
    <property type="match status" value="1"/>
</dbReference>
<gene>
    <name evidence="2" type="ORF">M472_00325</name>
</gene>
<dbReference type="Gene3D" id="3.60.10.10">
    <property type="entry name" value="Endonuclease/exonuclease/phosphatase"/>
    <property type="match status" value="1"/>
</dbReference>
<keyword evidence="2" id="KW-0378">Hydrolase</keyword>
<dbReference type="InterPro" id="IPR036691">
    <property type="entry name" value="Endo/exonu/phosph_ase_sf"/>
</dbReference>
<reference evidence="2 3" key="1">
    <citation type="journal article" date="2013" name="Genome Announc.">
        <title>The Draft Genome Sequence of Sphingomonas paucimobilis Strain HER1398 (Proteobacteria), Host to the Giant PAU Phage, Indicates That It Is a Member of the Genus Sphingobacterium (Bacteroidetes).</title>
        <authorList>
            <person name="White R.A.III."/>
            <person name="Suttle C.A."/>
        </authorList>
    </citation>
    <scope>NUCLEOTIDE SEQUENCE [LARGE SCALE GENOMIC DNA]</scope>
    <source>
        <strain evidence="2 3">HER1398</strain>
    </source>
</reference>
<feature type="domain" description="Endonuclease/exonuclease/phosphatase" evidence="1">
    <location>
        <begin position="25"/>
        <end position="335"/>
    </location>
</feature>
<sequence length="338" mass="38408">MASLLLLAGSLSLCAQQKKYQVYTAAFYNLENLFDTELDSAIMDTEFTPHGANHWTPEKYRKKQANMAKVLSRIGRKYSSSGPAFIGVCEIENRRVLEDLVRQPALASSGYEIVHYDSPDRRGVDVGLLYNPRLFEVQGSKVFAYHKEDLPDYTTRDILLVSGKLAGEEMHVLVNHWPSRYGGKSSALREHAASMVRHVTDSLYKQNPETKIVIMGDLNDDPVDRSVREVLGAKKNPEEVAEGGLFNTMWKHYDRGVGSLGYQGKWNLFDQIIVSASLLGEDRSTLRYWKSEIYNPEYLITQEGRYKGYPLRTFSGNVFLNGYSDHFPTLIYLVKDLN</sequence>
<evidence type="ECO:0000259" key="1">
    <source>
        <dbReference type="Pfam" id="PF19580"/>
    </source>
</evidence>
<protein>
    <submittedName>
        <fullName evidence="2">Endonuclease</fullName>
    </submittedName>
</protein>
<name>U2HPI6_9SPHI</name>